<gene>
    <name evidence="1" type="ORF">NMG11_18945</name>
</gene>
<reference evidence="1" key="1">
    <citation type="submission" date="2022-07" db="EMBL/GenBank/DDBJ databases">
        <title>Draft genome of Pseudomonas carnis strain LP isolated from cheese.</title>
        <authorList>
            <person name="Wolfe B.E."/>
        </authorList>
    </citation>
    <scope>NUCLEOTIDE SEQUENCE</scope>
    <source>
        <strain evidence="1">LP</strain>
    </source>
</reference>
<dbReference type="Proteomes" id="UP001150614">
    <property type="component" value="Unassembled WGS sequence"/>
</dbReference>
<protein>
    <submittedName>
        <fullName evidence="1">Uncharacterized protein</fullName>
    </submittedName>
</protein>
<dbReference type="RefSeq" id="WP_170058555.1">
    <property type="nucleotide sequence ID" value="NZ_JANCLL010000023.1"/>
</dbReference>
<evidence type="ECO:0000313" key="2">
    <source>
        <dbReference type="Proteomes" id="UP001150614"/>
    </source>
</evidence>
<proteinExistence type="predicted"/>
<accession>A0ABT5RIS8</accession>
<organism evidence="1 2">
    <name type="scientific">Pseudomonas carnis</name>
    <dbReference type="NCBI Taxonomy" id="2487355"/>
    <lineage>
        <taxon>Bacteria</taxon>
        <taxon>Pseudomonadati</taxon>
        <taxon>Pseudomonadota</taxon>
        <taxon>Gammaproteobacteria</taxon>
        <taxon>Pseudomonadales</taxon>
        <taxon>Pseudomonadaceae</taxon>
        <taxon>Pseudomonas</taxon>
    </lineage>
</organism>
<comment type="caution">
    <text evidence="1">The sequence shown here is derived from an EMBL/GenBank/DDBJ whole genome shotgun (WGS) entry which is preliminary data.</text>
</comment>
<evidence type="ECO:0000313" key="1">
    <source>
        <dbReference type="EMBL" id="MDD1945903.1"/>
    </source>
</evidence>
<dbReference type="EMBL" id="JANCLL010000023">
    <property type="protein sequence ID" value="MDD1945903.1"/>
    <property type="molecule type" value="Genomic_DNA"/>
</dbReference>
<sequence length="151" mass="17745">MNYRGERLKEYLRSKLLELIVFYRDRSVQYTYSQKEFSIYAGVSRETIRKYQFEIDVVLQSSLISKWAFDKDAKCRNLQEKISILQCELNKVDKMYVAMRTQYIGILEALLMHSIDIRALVVRSPDTLKVEHAYNECVLCNSVVCDELPLG</sequence>
<keyword evidence="2" id="KW-1185">Reference proteome</keyword>
<name>A0ABT5RIS8_9PSED</name>